<dbReference type="Proteomes" id="UP000004382">
    <property type="component" value="Unassembled WGS sequence"/>
</dbReference>
<dbReference type="AlphaFoldDB" id="H1KNC3"/>
<name>H1KNC3_METEX</name>
<protein>
    <submittedName>
        <fullName evidence="1">Uncharacterized protein</fullName>
    </submittedName>
</protein>
<sequence>MSQNSGSQPFDVRYEDGGDLPVFVDHFLANTIENGIYLAMATNLPTRDPKAEQVASVHATLYLPLDAVSALHALAENFRLHVRGGSAAFSQEAVALRFDRPRSDVPVLADFFNCKGVPNGVHLSVGRMSTSTPNLAVVFATYQLSNATMLKLHWLTTQIMGLVRPPPGYPTGSHSSH</sequence>
<gene>
    <name evidence="1" type="ORF">MetexDRAFT_4136</name>
</gene>
<dbReference type="RefSeq" id="WP_004447155.1">
    <property type="nucleotide sequence ID" value="NZ_AGJK01000140.1"/>
</dbReference>
<proteinExistence type="predicted"/>
<organism evidence="1 2">
    <name type="scientific">Methylorubrum extorquens DSM 13060</name>
    <dbReference type="NCBI Taxonomy" id="882800"/>
    <lineage>
        <taxon>Bacteria</taxon>
        <taxon>Pseudomonadati</taxon>
        <taxon>Pseudomonadota</taxon>
        <taxon>Alphaproteobacteria</taxon>
        <taxon>Hyphomicrobiales</taxon>
        <taxon>Methylobacteriaceae</taxon>
        <taxon>Methylorubrum</taxon>
    </lineage>
</organism>
<comment type="caution">
    <text evidence="1">The sequence shown here is derived from an EMBL/GenBank/DDBJ whole genome shotgun (WGS) entry which is preliminary data.</text>
</comment>
<dbReference type="PATRIC" id="fig|882800.3.peg.4072"/>
<evidence type="ECO:0000313" key="1">
    <source>
        <dbReference type="EMBL" id="EHP90965.1"/>
    </source>
</evidence>
<reference evidence="1 2" key="1">
    <citation type="submission" date="2011-09" db="EMBL/GenBank/DDBJ databases">
        <title>The draft genome of Methylobacterium extorquens DSM 13060.</title>
        <authorList>
            <consortium name="US DOE Joint Genome Institute (JGI-PGF)"/>
            <person name="Lucas S."/>
            <person name="Han J."/>
            <person name="Lapidus A."/>
            <person name="Cheng J.-F."/>
            <person name="Goodwin L."/>
            <person name="Pitluck S."/>
            <person name="Peters L."/>
            <person name="Land M.L."/>
            <person name="Hauser L."/>
            <person name="Koskimaki J."/>
            <person name="Halonen O."/>
            <person name="Pirttila A."/>
            <person name="Frank C."/>
            <person name="Woyke T.J."/>
        </authorList>
    </citation>
    <scope>NUCLEOTIDE SEQUENCE [LARGE SCALE GENOMIC DNA]</scope>
    <source>
        <strain evidence="1 2">DSM 13060</strain>
    </source>
</reference>
<accession>H1KNC3</accession>
<evidence type="ECO:0000313" key="2">
    <source>
        <dbReference type="Proteomes" id="UP000004382"/>
    </source>
</evidence>
<dbReference type="EMBL" id="AGJK01000140">
    <property type="protein sequence ID" value="EHP90965.1"/>
    <property type="molecule type" value="Genomic_DNA"/>
</dbReference>